<protein>
    <submittedName>
        <fullName evidence="1">Uncharacterized protein</fullName>
    </submittedName>
</protein>
<proteinExistence type="predicted"/>
<keyword evidence="2" id="KW-1185">Reference proteome</keyword>
<gene>
    <name evidence="1" type="ORF">ETD83_09470</name>
</gene>
<dbReference type="Gene3D" id="3.40.50.450">
    <property type="match status" value="1"/>
</dbReference>
<dbReference type="SUPFAM" id="SSF102405">
    <property type="entry name" value="MCP/YpsA-like"/>
    <property type="match status" value="1"/>
</dbReference>
<name>A0A5C4JFY5_9ACTN</name>
<organism evidence="1 2">
    <name type="scientific">Actinomadura soli</name>
    <dbReference type="NCBI Taxonomy" id="2508997"/>
    <lineage>
        <taxon>Bacteria</taxon>
        <taxon>Bacillati</taxon>
        <taxon>Actinomycetota</taxon>
        <taxon>Actinomycetes</taxon>
        <taxon>Streptosporangiales</taxon>
        <taxon>Thermomonosporaceae</taxon>
        <taxon>Actinomadura</taxon>
    </lineage>
</organism>
<sequence length="166" mass="17510">MRIAITGHRDLDEPTTAHVDAAIRALLEAHGTRDTQDIVGVSCLADGADQIFARAVLELGGHLEVIVPATGYAAALGARARRGFEELKARACVVLPLRHSRPGPGPYLEAGLAMLARVDRLIAVWDGAPAGGRGGTADIVEYARRRDMAVHIIWPVGARRTGAPAA</sequence>
<accession>A0A5C4JFY5</accession>
<dbReference type="OrthoDB" id="3231229at2"/>
<reference evidence="1 2" key="1">
    <citation type="submission" date="2019-05" db="EMBL/GenBank/DDBJ databases">
        <title>Draft genome sequence of Actinomadura sp. 14C53.</title>
        <authorList>
            <person name="Saricaoglu S."/>
            <person name="Isik K."/>
        </authorList>
    </citation>
    <scope>NUCLEOTIDE SEQUENCE [LARGE SCALE GENOMIC DNA]</scope>
    <source>
        <strain evidence="1 2">14C53</strain>
    </source>
</reference>
<dbReference type="RefSeq" id="WP_138644692.1">
    <property type="nucleotide sequence ID" value="NZ_VCKW01000035.1"/>
</dbReference>
<dbReference type="EMBL" id="VCKW01000035">
    <property type="protein sequence ID" value="TMR03822.1"/>
    <property type="molecule type" value="Genomic_DNA"/>
</dbReference>
<evidence type="ECO:0000313" key="2">
    <source>
        <dbReference type="Proteomes" id="UP000309174"/>
    </source>
</evidence>
<dbReference type="Proteomes" id="UP000309174">
    <property type="component" value="Unassembled WGS sequence"/>
</dbReference>
<evidence type="ECO:0000313" key="1">
    <source>
        <dbReference type="EMBL" id="TMR03822.1"/>
    </source>
</evidence>
<comment type="caution">
    <text evidence="1">The sequence shown here is derived from an EMBL/GenBank/DDBJ whole genome shotgun (WGS) entry which is preliminary data.</text>
</comment>
<dbReference type="AlphaFoldDB" id="A0A5C4JFY5"/>